<dbReference type="Pfam" id="PF01755">
    <property type="entry name" value="Glyco_transf_25"/>
    <property type="match status" value="1"/>
</dbReference>
<reference evidence="2 3" key="1">
    <citation type="submission" date="2016-10" db="EMBL/GenBank/DDBJ databases">
        <authorList>
            <person name="Varghese N."/>
            <person name="Submissions S."/>
        </authorList>
    </citation>
    <scope>NUCLEOTIDE SEQUENCE [LARGE SCALE GENOMIC DNA]</scope>
    <source>
        <strain evidence="2 3">YR512</strain>
    </source>
</reference>
<name>A0A1I3XYE6_9GAMM</name>
<keyword evidence="3" id="KW-1185">Reference proteome</keyword>
<evidence type="ECO:0000259" key="1">
    <source>
        <dbReference type="Pfam" id="PF01755"/>
    </source>
</evidence>
<evidence type="ECO:0000313" key="2">
    <source>
        <dbReference type="EMBL" id="SFK24259.1"/>
    </source>
</evidence>
<dbReference type="SUPFAM" id="SSF53756">
    <property type="entry name" value="UDP-Glycosyltransferase/glycogen phosphorylase"/>
    <property type="match status" value="1"/>
</dbReference>
<comment type="caution">
    <text evidence="2">The sequence shown here is derived from an EMBL/GenBank/DDBJ whole genome shotgun (WGS) entry which is preliminary data.</text>
</comment>
<dbReference type="EMBL" id="FOSD01000005">
    <property type="protein sequence ID" value="SFK24259.1"/>
    <property type="molecule type" value="Genomic_DNA"/>
</dbReference>
<dbReference type="Proteomes" id="UP000198841">
    <property type="component" value="Unassembled WGS sequence"/>
</dbReference>
<proteinExistence type="predicted"/>
<sequence>MAVINWNIVDRVIFINLKKRKDRLTRITKQLKKLGLTPEKIVRLDAIKHEKGYIGCTQSHIAALEMARDNGWERVLILEDDFSFDENQANYDNLNRYFAALPQINWQVAFLAANYRRVTPLKSVDYIVRANFAWCACAYIVNHRYYATLIDNFRAALQAQLQGGAQAQYALDVHWNSLMQQDLWLGMFPNAGAQRLDKSDIENRTVDYRALFRKPLSQIVAPAKFTPSITGPIKVDFYFQWPPGWTNFESVIEAMQANPAFDCRIVVVPYLNWKASDVNGDIQREILRERGLDYTGFEDYQLEERQPDVVFLQNPYDEARPEAFRSDYLHERGVKIAYIPYALDTGIGAESMVYQYNLLCQNLATWIFARSEKHKAEFALQCQAGNRHVHVTGHPKFDHYQRRFPLSDKPQPRTVTTFLWTPHFVLPGDQKMYTTFNLYGSAFLKLIERQDIHLIIRPHPLLSQWIGEASPTAQSLYQQLLRVAQQHANLEWDHGHDYTLTFARSDALIADAGSFLLEYLPSKKPILYLTHETCHGLNRTADFIYDAYDVAWCEEDIFNFVDNIVSGRDAMKIRREQVLHEELQIEKKTAGEKIAEIICSSLRPQAAE</sequence>
<dbReference type="RefSeq" id="WP_008108506.1">
    <property type="nucleotide sequence ID" value="NZ_FOSD01000005.1"/>
</dbReference>
<dbReference type="Gene3D" id="3.40.50.12580">
    <property type="match status" value="1"/>
</dbReference>
<gene>
    <name evidence="2" type="ORF">SAMN05518863_105323</name>
</gene>
<dbReference type="InterPro" id="IPR043148">
    <property type="entry name" value="TagF_C"/>
</dbReference>
<dbReference type="CDD" id="cd06532">
    <property type="entry name" value="Glyco_transf_25"/>
    <property type="match status" value="1"/>
</dbReference>
<protein>
    <submittedName>
        <fullName evidence="2">CDP-Glycerol:Poly(Glycerophosphate) glycerophosphotransferase</fullName>
    </submittedName>
</protein>
<feature type="domain" description="Glycosyl transferase family 25" evidence="1">
    <location>
        <begin position="51"/>
        <end position="97"/>
    </location>
</feature>
<organism evidence="2 3">
    <name type="scientific">Candidatus Pantoea symbiotica</name>
    <dbReference type="NCBI Taxonomy" id="1884370"/>
    <lineage>
        <taxon>Bacteria</taxon>
        <taxon>Pseudomonadati</taxon>
        <taxon>Pseudomonadota</taxon>
        <taxon>Gammaproteobacteria</taxon>
        <taxon>Enterobacterales</taxon>
        <taxon>Erwiniaceae</taxon>
        <taxon>Pantoea</taxon>
    </lineage>
</organism>
<evidence type="ECO:0000313" key="3">
    <source>
        <dbReference type="Proteomes" id="UP000198841"/>
    </source>
</evidence>
<dbReference type="InterPro" id="IPR002654">
    <property type="entry name" value="Glyco_trans_25"/>
</dbReference>
<accession>A0A1I3XYE6</accession>